<feature type="chain" id="PRO_5012144943" description="Ig-like domain-containing protein" evidence="1">
    <location>
        <begin position="27"/>
        <end position="633"/>
    </location>
</feature>
<evidence type="ECO:0008006" key="4">
    <source>
        <dbReference type="Google" id="ProtNLM"/>
    </source>
</evidence>
<dbReference type="Proteomes" id="UP000192660">
    <property type="component" value="Unassembled WGS sequence"/>
</dbReference>
<dbReference type="OrthoDB" id="2081413at2"/>
<keyword evidence="3" id="KW-1185">Reference proteome</keyword>
<name>A0A1W1WPC8_SULTA</name>
<evidence type="ECO:0000313" key="2">
    <source>
        <dbReference type="EMBL" id="SMC08168.1"/>
    </source>
</evidence>
<dbReference type="RefSeq" id="WP_084662244.1">
    <property type="nucleotide sequence ID" value="NZ_FWWY01000002.1"/>
</dbReference>
<gene>
    <name evidence="2" type="ORF">SAMN00768000_3707</name>
</gene>
<keyword evidence="1" id="KW-0732">Signal</keyword>
<organism evidence="2 3">
    <name type="scientific">Sulfobacillus thermosulfidooxidans (strain DSM 9293 / VKM B-1269 / AT-1)</name>
    <dbReference type="NCBI Taxonomy" id="929705"/>
    <lineage>
        <taxon>Bacteria</taxon>
        <taxon>Bacillati</taxon>
        <taxon>Bacillota</taxon>
        <taxon>Clostridia</taxon>
        <taxon>Eubacteriales</taxon>
        <taxon>Clostridiales Family XVII. Incertae Sedis</taxon>
        <taxon>Sulfobacillus</taxon>
    </lineage>
</organism>
<accession>A0A1W1WPC8</accession>
<sequence length="633" mass="69079">MTHYTKSTISLVSALVLSSFSLPSYAATMPHVAQLMAHGPNGVQKPGTTLTYTASANGNGGTVEYQWWEEFPSGWKMVRNYSPNNTFTIPNASAGSYPVVVYALDANQIAAGEWSQAQHQQFIANVDSSVSISSASTQDSVNQSITISAQAQNLIDPVYQFWYKTPSGQWRGSNYSSSNTFTLTPSQNGTYEVLVYAKDPSAPNNATFSVWSHPLMITVSGQSTANPIPFSQLPQRLQSLAPVNQLNVNPPAPYVNIFSLWQNNTEISAQNPVQPGVPLHIAVNHLDLNLNSNTLPASIQPSDFSSVVPDYYYLVWVKPTPQSAWELLPSNTIQPTGNDVQNRSTVGTFVWNAPPSAHQWTIAAEIYAGSYTGQNIQTPQALAQYSGPLYRVGEQFLTASQWDQERANLALFPKIWPTTSQASAQKPLQHTVQFTFGGMTFQQAQTLDMWYSPFPTSARDQDYRFNEGTTSLTGASLIQSANPSLSASTIQNALQVAQQDLTTYVNNPAKALWQMPTAVVQAEGNALLAAEQAGKPAWRFVDHMHIASQVTIPSSVSELSQTRTVSLQAVQHSDGLWTLTLPVTINSWGMVQVNGQINQDYAFPTLPAAITLTQVPDNTAPNGIGWTVTQFIY</sequence>
<proteinExistence type="predicted"/>
<protein>
    <recommendedName>
        <fullName evidence="4">Ig-like domain-containing protein</fullName>
    </recommendedName>
</protein>
<dbReference type="EMBL" id="FWWY01000002">
    <property type="protein sequence ID" value="SMC08168.1"/>
    <property type="molecule type" value="Genomic_DNA"/>
</dbReference>
<evidence type="ECO:0000256" key="1">
    <source>
        <dbReference type="SAM" id="SignalP"/>
    </source>
</evidence>
<reference evidence="3" key="1">
    <citation type="submission" date="2017-04" db="EMBL/GenBank/DDBJ databases">
        <authorList>
            <person name="Varghese N."/>
            <person name="Submissions S."/>
        </authorList>
    </citation>
    <scope>NUCLEOTIDE SEQUENCE [LARGE SCALE GENOMIC DNA]</scope>
    <source>
        <strain evidence="3">DSM 9293</strain>
    </source>
</reference>
<dbReference type="AlphaFoldDB" id="A0A1W1WPC8"/>
<feature type="signal peptide" evidence="1">
    <location>
        <begin position="1"/>
        <end position="26"/>
    </location>
</feature>
<evidence type="ECO:0000313" key="3">
    <source>
        <dbReference type="Proteomes" id="UP000192660"/>
    </source>
</evidence>